<dbReference type="EMBL" id="SOCA01000007">
    <property type="protein sequence ID" value="TDU67190.1"/>
    <property type="molecule type" value="Genomic_DNA"/>
</dbReference>
<dbReference type="NCBIfam" id="TIGR04222">
    <property type="entry name" value="near_uncomplex"/>
    <property type="match status" value="1"/>
</dbReference>
<keyword evidence="1" id="KW-0472">Membrane</keyword>
<comment type="caution">
    <text evidence="2">The sequence shown here is derived from an EMBL/GenBank/DDBJ whole genome shotgun (WGS) entry which is preliminary data.</text>
</comment>
<sequence>MISIQCPPEVQATWEKLERFQLNDNQAVFGFAARLARENGWSHHFAKRVIFEYKRFLLMTQHAGHPVTPSEEVDQAWHLHMVYTRSYWDGLCQEVLRRPLHHEPTAGGVDEEVKFHQQYERTLESYARLFGEVAPADIWPPAEKRFQPMSSRWVDVSRHWLLPKPTWLRLPRTAVVQTAVILVLGMIFLAGCQPVMKVLGQRGGEFLKWYAVCFALALVASLVWPWLVRCRNGRAVTLTDRYDIAFLGGGGDRAVDAALAALYSLKLVNVNSGQSPARLWAETNTAIPEGLHPVEIRVLKVVPVRGKTTSAKIRKALRPMMMEMHERLAAEGILESVSGIWRQRWMAAVPLVTVMVMGVMKVYVGISRDRPVALLVMLLIISFIILMVRVSLLPRRTKNGDRLWRALRKQPPVTASQVEKTPMMGDPRQMAMLVALGGYEALQMPAYASLHSALYRRSAGDSNTSGTFVGCGGCSSGCGNSGCGGSGCGGCGGGGD</sequence>
<keyword evidence="1" id="KW-0812">Transmembrane</keyword>
<dbReference type="AlphaFoldDB" id="A0A4R7RNZ2"/>
<name>A0A4R7RNZ2_9BACT</name>
<dbReference type="InterPro" id="IPR009836">
    <property type="entry name" value="GRDP-like"/>
</dbReference>
<dbReference type="PANTHER" id="PTHR34365">
    <property type="entry name" value="ENOLASE (DUF1399)"/>
    <property type="match status" value="1"/>
</dbReference>
<evidence type="ECO:0000313" key="3">
    <source>
        <dbReference type="Proteomes" id="UP000295662"/>
    </source>
</evidence>
<feature type="transmembrane region" description="Helical" evidence="1">
    <location>
        <begin position="372"/>
        <end position="392"/>
    </location>
</feature>
<dbReference type="Proteomes" id="UP000295662">
    <property type="component" value="Unassembled WGS sequence"/>
</dbReference>
<protein>
    <submittedName>
        <fullName evidence="2">Uncharacterized protein (TIGR04222 family)</fullName>
    </submittedName>
</protein>
<dbReference type="PANTHER" id="PTHR34365:SF7">
    <property type="entry name" value="GLYCINE-RICH DOMAIN-CONTAINING PROTEIN 1"/>
    <property type="match status" value="1"/>
</dbReference>
<organism evidence="2 3">
    <name type="scientific">Prosthecobacter fusiformis</name>
    <dbReference type="NCBI Taxonomy" id="48464"/>
    <lineage>
        <taxon>Bacteria</taxon>
        <taxon>Pseudomonadati</taxon>
        <taxon>Verrucomicrobiota</taxon>
        <taxon>Verrucomicrobiia</taxon>
        <taxon>Verrucomicrobiales</taxon>
        <taxon>Verrucomicrobiaceae</taxon>
        <taxon>Prosthecobacter</taxon>
    </lineage>
</organism>
<accession>A0A4R7RNZ2</accession>
<dbReference type="RefSeq" id="WP_133796413.1">
    <property type="nucleotide sequence ID" value="NZ_SOCA01000007.1"/>
</dbReference>
<reference evidence="2 3" key="1">
    <citation type="submission" date="2019-03" db="EMBL/GenBank/DDBJ databases">
        <title>Genomic Encyclopedia of Archaeal and Bacterial Type Strains, Phase II (KMG-II): from individual species to whole genera.</title>
        <authorList>
            <person name="Goeker M."/>
        </authorList>
    </citation>
    <scope>NUCLEOTIDE SEQUENCE [LARGE SCALE GENOMIC DNA]</scope>
    <source>
        <strain evidence="2 3">ATCC 25309</strain>
    </source>
</reference>
<keyword evidence="3" id="KW-1185">Reference proteome</keyword>
<feature type="transmembrane region" description="Helical" evidence="1">
    <location>
        <begin position="208"/>
        <end position="228"/>
    </location>
</feature>
<keyword evidence="1" id="KW-1133">Transmembrane helix</keyword>
<dbReference type="InterPro" id="IPR026467">
    <property type="entry name" value="Ser/Gly_Cys_C_dom"/>
</dbReference>
<dbReference type="OrthoDB" id="196672at2"/>
<feature type="transmembrane region" description="Helical" evidence="1">
    <location>
        <begin position="345"/>
        <end position="366"/>
    </location>
</feature>
<gene>
    <name evidence="2" type="ORF">EI77_03391</name>
</gene>
<evidence type="ECO:0000313" key="2">
    <source>
        <dbReference type="EMBL" id="TDU67190.1"/>
    </source>
</evidence>
<evidence type="ECO:0000256" key="1">
    <source>
        <dbReference type="SAM" id="Phobius"/>
    </source>
</evidence>
<feature type="transmembrane region" description="Helical" evidence="1">
    <location>
        <begin position="174"/>
        <end position="196"/>
    </location>
</feature>
<proteinExistence type="predicted"/>